<accession>A0A0P1G8V5</accession>
<evidence type="ECO:0000313" key="1">
    <source>
        <dbReference type="EMBL" id="CUH77935.1"/>
    </source>
</evidence>
<dbReference type="AlphaFoldDB" id="A0A0P1G8V5"/>
<proteinExistence type="predicted"/>
<dbReference type="RefSeq" id="WP_058289738.1">
    <property type="nucleotide sequence ID" value="NZ_CYSD01000022.1"/>
</dbReference>
<evidence type="ECO:0000313" key="2">
    <source>
        <dbReference type="Proteomes" id="UP000052022"/>
    </source>
</evidence>
<dbReference type="Proteomes" id="UP000052022">
    <property type="component" value="Unassembled WGS sequence"/>
</dbReference>
<name>A0A0P1G8V5_9RHOB</name>
<reference evidence="1 2" key="1">
    <citation type="submission" date="2015-09" db="EMBL/GenBank/DDBJ databases">
        <authorList>
            <consortium name="Swine Surveillance"/>
        </authorList>
    </citation>
    <scope>NUCLEOTIDE SEQUENCE [LARGE SCALE GENOMIC DNA]</scope>
    <source>
        <strain evidence="1 2">CECT 7557</strain>
    </source>
</reference>
<gene>
    <name evidence="1" type="ORF">TRM7557_01647</name>
</gene>
<organism evidence="1 2">
    <name type="scientific">Tritonibacter multivorans</name>
    <dbReference type="NCBI Taxonomy" id="928856"/>
    <lineage>
        <taxon>Bacteria</taxon>
        <taxon>Pseudomonadati</taxon>
        <taxon>Pseudomonadota</taxon>
        <taxon>Alphaproteobacteria</taxon>
        <taxon>Rhodobacterales</taxon>
        <taxon>Paracoccaceae</taxon>
        <taxon>Tritonibacter</taxon>
    </lineage>
</organism>
<sequence length="206" mass="22631">MNYKTLDPSAPSPSQPKLEAEFETETPDINWLLPQILGSPAYRVRLSAAAADLFSELQADSALQVAAGQSIQIPDHLGVGTMPYGHLPSLNNAREELWIPALELLLHSLSHVASTANTENDHLPPIPADIYVPYGTDALRSLRSKSSVNGEAFKQAIACLVHVGWLDLFPARDMRSPYIRIKTPLYDWMNTRGLVFDGHPSLALHS</sequence>
<dbReference type="EMBL" id="CYSD01000022">
    <property type="protein sequence ID" value="CUH77935.1"/>
    <property type="molecule type" value="Genomic_DNA"/>
</dbReference>
<keyword evidence="2" id="KW-1185">Reference proteome</keyword>
<protein>
    <submittedName>
        <fullName evidence="1">Uncharacterized protein</fullName>
    </submittedName>
</protein>